<keyword evidence="2" id="KW-1185">Reference proteome</keyword>
<name>A0ABX0ILN2_9FLAO</name>
<comment type="caution">
    <text evidence="1">The sequence shown here is derived from an EMBL/GenBank/DDBJ whole genome shotgun (WGS) entry which is preliminary data.</text>
</comment>
<dbReference type="Proteomes" id="UP000817854">
    <property type="component" value="Unassembled WGS sequence"/>
</dbReference>
<evidence type="ECO:0000313" key="1">
    <source>
        <dbReference type="EMBL" id="NHN24712.1"/>
    </source>
</evidence>
<reference evidence="1" key="1">
    <citation type="submission" date="2019-05" db="EMBL/GenBank/DDBJ databases">
        <authorList>
            <person name="Lianzixin W."/>
        </authorList>
    </citation>
    <scope>NUCLEOTIDE SEQUENCE</scope>
    <source>
        <strain evidence="1">EC11</strain>
    </source>
</reference>
<reference evidence="1" key="2">
    <citation type="submission" date="2020-02" db="EMBL/GenBank/DDBJ databases">
        <title>Flavobacterium profundi sp. nov., isolated from a deep-sea seamount.</title>
        <authorList>
            <person name="Zhang D.-C."/>
        </authorList>
    </citation>
    <scope>NUCLEOTIDE SEQUENCE</scope>
    <source>
        <strain evidence="1">EC11</strain>
    </source>
</reference>
<accession>A0ABX0ILN2</accession>
<dbReference type="EMBL" id="VEVQ02000002">
    <property type="protein sequence ID" value="NHN24712.1"/>
    <property type="molecule type" value="Genomic_DNA"/>
</dbReference>
<dbReference type="RefSeq" id="WP_140960061.1">
    <property type="nucleotide sequence ID" value="NZ_VEVQ02000002.1"/>
</dbReference>
<protein>
    <submittedName>
        <fullName evidence="1">Uncharacterized protein</fullName>
    </submittedName>
</protein>
<evidence type="ECO:0000313" key="2">
    <source>
        <dbReference type="Proteomes" id="UP000817854"/>
    </source>
</evidence>
<proteinExistence type="predicted"/>
<organism evidence="1 2">
    <name type="scientific">Flavobacterium jejuense</name>
    <dbReference type="NCBI Taxonomy" id="1544455"/>
    <lineage>
        <taxon>Bacteria</taxon>
        <taxon>Pseudomonadati</taxon>
        <taxon>Bacteroidota</taxon>
        <taxon>Flavobacteriia</taxon>
        <taxon>Flavobacteriales</taxon>
        <taxon>Flavobacteriaceae</taxon>
        <taxon>Flavobacterium</taxon>
    </lineage>
</organism>
<sequence length="204" mass="24400">MEESFNCFIKSAFYDRKRKLTITKDCIEFEDNDLVNGQNTKFTKEEIESFRFGVKWLNGYSFTFGRIYSIDIKNKEGKIIKLRLKSIYGIRKKELHHKYATIIDQLLDFHFMDISKNYLNQFKKNEKFTLLSIHFLPEGIQLKNNKIILWEDLTSKQYHNKYSLFSKTNKNVYLILEYNSDWNTAVVYSVVEKILLDKKESPTI</sequence>
<gene>
    <name evidence="1" type="ORF">FIA58_003400</name>
</gene>